<evidence type="ECO:0000256" key="2">
    <source>
        <dbReference type="SAM" id="MobiDB-lite"/>
    </source>
</evidence>
<reference evidence="3" key="1">
    <citation type="submission" date="2021-02" db="EMBL/GenBank/DDBJ databases">
        <authorList>
            <person name="Dougan E. K."/>
            <person name="Rhodes N."/>
            <person name="Thang M."/>
            <person name="Chan C."/>
        </authorList>
    </citation>
    <scope>NUCLEOTIDE SEQUENCE</scope>
</reference>
<gene>
    <name evidence="3" type="primary">gnl</name>
    <name evidence="3" type="ORF">SNAT2548_LOCUS34216</name>
</gene>
<dbReference type="OrthoDB" id="446394at2759"/>
<feature type="coiled-coil region" evidence="1">
    <location>
        <begin position="294"/>
        <end position="324"/>
    </location>
</feature>
<evidence type="ECO:0000313" key="4">
    <source>
        <dbReference type="Proteomes" id="UP000604046"/>
    </source>
</evidence>
<comment type="caution">
    <text evidence="3">The sequence shown here is derived from an EMBL/GenBank/DDBJ whole genome shotgun (WGS) entry which is preliminary data.</text>
</comment>
<dbReference type="Proteomes" id="UP000604046">
    <property type="component" value="Unassembled WGS sequence"/>
</dbReference>
<evidence type="ECO:0000256" key="1">
    <source>
        <dbReference type="SAM" id="Coils"/>
    </source>
</evidence>
<keyword evidence="1" id="KW-0175">Coiled coil</keyword>
<protein>
    <submittedName>
        <fullName evidence="3">Gnl protein</fullName>
    </submittedName>
</protein>
<dbReference type="AlphaFoldDB" id="A0A812V4V2"/>
<sequence length="336" mass="38624">MSQPRVEAATPGGGRSTPSSEKDLSFAVDPAARGQEVSVKHLTKTKPDAARLWEVRVSQLTLRLVAHPRTICPGARPHLNTSELGHWGKLWQDPIQAASACPGQGEGAPGNLVALGQRQLCLVLSAQVKHLELQLEDCEQRWQRRFEDAKRQEDAGHARMELQCRYLEAELDRCKEVHASEMRHFQEQKRLLVQSHTTEVEDARREERRKAQAEIEKVKSDCRLELEEQQRKHERSVSIVKQQSDIEAESLRRAHTGEHHLTKLVEQVQGSVAEVERLSKRVDTDKSLEWSVRERQLEAREKNARELEAQLTRQSKEVEQQRRRLPWPEVLRGDTY</sequence>
<accession>A0A812V4V2</accession>
<evidence type="ECO:0000313" key="3">
    <source>
        <dbReference type="EMBL" id="CAE7601596.1"/>
    </source>
</evidence>
<dbReference type="EMBL" id="CAJNDS010002799">
    <property type="protein sequence ID" value="CAE7601596.1"/>
    <property type="molecule type" value="Genomic_DNA"/>
</dbReference>
<feature type="region of interest" description="Disordered" evidence="2">
    <location>
        <begin position="1"/>
        <end position="25"/>
    </location>
</feature>
<feature type="coiled-coil region" evidence="1">
    <location>
        <begin position="201"/>
        <end position="228"/>
    </location>
</feature>
<organism evidence="3 4">
    <name type="scientific">Symbiodinium natans</name>
    <dbReference type="NCBI Taxonomy" id="878477"/>
    <lineage>
        <taxon>Eukaryota</taxon>
        <taxon>Sar</taxon>
        <taxon>Alveolata</taxon>
        <taxon>Dinophyceae</taxon>
        <taxon>Suessiales</taxon>
        <taxon>Symbiodiniaceae</taxon>
        <taxon>Symbiodinium</taxon>
    </lineage>
</organism>
<name>A0A812V4V2_9DINO</name>
<proteinExistence type="predicted"/>
<keyword evidence="4" id="KW-1185">Reference proteome</keyword>